<dbReference type="InterPro" id="IPR017850">
    <property type="entry name" value="Alkaline_phosphatase_core_sf"/>
</dbReference>
<keyword evidence="4" id="KW-0337">GPI-anchor biosynthesis</keyword>
<dbReference type="OrthoDB" id="272139at2759"/>
<feature type="transmembrane region" description="Helical" evidence="11">
    <location>
        <begin position="875"/>
        <end position="894"/>
    </location>
</feature>
<sequence>MEALKKKIQRQKWIRLHQQFKQDLRLKKFKYVNILYCFNLFLLFCLQIIALFFFLKGFLLQKTSSNNYANSLSNIDNVLENNQISNYLFNNDSSLFNVSLNQHSQKPSFEKSIIVIIDALRFDFVIPSNSSISPSIQTSQFYHNNFPTLYQTFSSNPQNSLLLKFIADPPTTTLQRLKGLTTGSLPTFKEAGSNFNGNDINEDNLIYQLFNNNKSISFLGDDTWVSLFNKYLNQNISYPYESLNVWDLHSVDNGVIMHLFPLLNSSENSFDYINLNTSTSLPFSNSKKQHLYNNSKNWDILISHFLGVDHVGHRYGPSNYEMIPKLNQMDSILKKLIQNLSNDTLLIVMGDHGMDVNGNHGGDSIEELESTLFFYSKTPILNHTSNDLLINLNQNKINKNIYDITNNGENYRSVNQVDLVSTLSLLLNLPIPYNNLGLPIDELFLNHFNSFNHPELSNFQLNLLNIINLMKNQFISINQIHNYRLSNPDLKNDIEINNQFQAILKKYHQINDSFYKISLNQTASEDEIATNYFSEQIKKLILDIKNYQSNSLNKCQEKWAQFNMTYQIIGILLFFSSLIVLVIISKLIPSVVISQLNDEFLSSIILMIFLMVIIFLSVFLILKPTTIFESLLDCFIFSIGFGIFMGYLITIFDRYSLSWLKFQIKNFAKDNDSDWSFTNIASLIILGFVYTSNSLIIWENKIVNILLITYGVLLKKINYNLAFYHSISFIIVQRLSSTVKVCREEQINFNSKLMKKTLIKNSIKKYFIDNYQSASFKLWFQKFFIRLSYLVLVYWFLEYLEVNQDVNVNFFKISVNIIKEFKIWIARIIFFISMVLGSIAWLKGPLCIKLVSSNADSNDINGKNSKKILLGYNNLFGSTYFLLILNFLIMILLVNKPLGGILILLLVIQILTVLEIIDILNLKDNMISIILLNLLGLSYFYSTGHQATISSIQWEYAFMLSKSIRFPFTHFTLILNNFGSFILVSISIALIKFWKLTPMKETKPISLISKIIENWLTLLMIQTFLTLISMIMASHFKRHLMVWKIFTPRMLMNLLILIIMNVIILFIGIFFGVSRLIYKVNQVFG</sequence>
<dbReference type="PANTHER" id="PTHR23071">
    <property type="entry name" value="PHOSPHATIDYLINOSITOL GLYCAN"/>
    <property type="match status" value="1"/>
</dbReference>
<accession>A0A1D2VAG3</accession>
<dbReference type="Pfam" id="PF01663">
    <property type="entry name" value="Phosphodiest"/>
    <property type="match status" value="1"/>
</dbReference>
<evidence type="ECO:0000256" key="8">
    <source>
        <dbReference type="ARBA" id="ARBA00022989"/>
    </source>
</evidence>
<evidence type="ECO:0000256" key="7">
    <source>
        <dbReference type="ARBA" id="ARBA00022824"/>
    </source>
</evidence>
<dbReference type="Gene3D" id="3.40.720.10">
    <property type="entry name" value="Alkaline Phosphatase, subunit A"/>
    <property type="match status" value="1"/>
</dbReference>
<dbReference type="CDD" id="cd16023">
    <property type="entry name" value="GPI_EPT_3"/>
    <property type="match status" value="1"/>
</dbReference>
<dbReference type="SUPFAM" id="SSF53649">
    <property type="entry name" value="Alkaline phosphatase-like"/>
    <property type="match status" value="1"/>
</dbReference>
<keyword evidence="13" id="KW-1185">Reference proteome</keyword>
<keyword evidence="6 11" id="KW-0812">Transmembrane</keyword>
<keyword evidence="10" id="KW-0325">Glycoprotein</keyword>
<dbReference type="InParanoid" id="A0A1D2VAG3"/>
<feature type="transmembrane region" description="Helical" evidence="11">
    <location>
        <begin position="1015"/>
        <end position="1034"/>
    </location>
</feature>
<evidence type="ECO:0000313" key="13">
    <source>
        <dbReference type="Proteomes" id="UP000095038"/>
    </source>
</evidence>
<feature type="transmembrane region" description="Helical" evidence="11">
    <location>
        <begin position="974"/>
        <end position="994"/>
    </location>
</feature>
<feature type="transmembrane region" description="Helical" evidence="11">
    <location>
        <begin position="600"/>
        <end position="622"/>
    </location>
</feature>
<evidence type="ECO:0000256" key="3">
    <source>
        <dbReference type="ARBA" id="ARBA00008695"/>
    </source>
</evidence>
<evidence type="ECO:0000256" key="2">
    <source>
        <dbReference type="ARBA" id="ARBA00004687"/>
    </source>
</evidence>
<name>A0A1D2VAG3_9ASCO</name>
<feature type="transmembrane region" description="Helical" evidence="11">
    <location>
        <begin position="568"/>
        <end position="588"/>
    </location>
</feature>
<dbReference type="InterPro" id="IPR039524">
    <property type="entry name" value="PIGO/GPI13"/>
</dbReference>
<evidence type="ECO:0000256" key="9">
    <source>
        <dbReference type="ARBA" id="ARBA00023136"/>
    </source>
</evidence>
<feature type="transmembrane region" description="Helical" evidence="11">
    <location>
        <begin position="33"/>
        <end position="55"/>
    </location>
</feature>
<dbReference type="UniPathway" id="UPA00196"/>
<dbReference type="GO" id="GO:0005789">
    <property type="term" value="C:endoplasmic reticulum membrane"/>
    <property type="evidence" value="ECO:0007669"/>
    <property type="project" value="UniProtKB-SubCell"/>
</dbReference>
<dbReference type="Proteomes" id="UP000095038">
    <property type="component" value="Unassembled WGS sequence"/>
</dbReference>
<evidence type="ECO:0000256" key="4">
    <source>
        <dbReference type="ARBA" id="ARBA00022502"/>
    </source>
</evidence>
<dbReference type="EMBL" id="KV454490">
    <property type="protein sequence ID" value="ODV58662.1"/>
    <property type="molecule type" value="Genomic_DNA"/>
</dbReference>
<proteinExistence type="inferred from homology"/>
<keyword evidence="9 11" id="KW-0472">Membrane</keyword>
<dbReference type="GO" id="GO:0051377">
    <property type="term" value="F:mannose-ethanolamine phosphotransferase activity"/>
    <property type="evidence" value="ECO:0007669"/>
    <property type="project" value="EnsemblFungi"/>
</dbReference>
<organism evidence="12 13">
    <name type="scientific">Ascoidea rubescens DSM 1968</name>
    <dbReference type="NCBI Taxonomy" id="1344418"/>
    <lineage>
        <taxon>Eukaryota</taxon>
        <taxon>Fungi</taxon>
        <taxon>Dikarya</taxon>
        <taxon>Ascomycota</taxon>
        <taxon>Saccharomycotina</taxon>
        <taxon>Saccharomycetes</taxon>
        <taxon>Ascoideaceae</taxon>
        <taxon>Ascoidea</taxon>
    </lineage>
</organism>
<feature type="transmembrane region" description="Helical" evidence="11">
    <location>
        <begin position="1054"/>
        <end position="1078"/>
    </location>
</feature>
<evidence type="ECO:0000256" key="11">
    <source>
        <dbReference type="SAM" id="Phobius"/>
    </source>
</evidence>
<feature type="transmembrane region" description="Helical" evidence="11">
    <location>
        <begin position="675"/>
        <end position="698"/>
    </location>
</feature>
<dbReference type="InterPro" id="IPR037675">
    <property type="entry name" value="PIG-O_N"/>
</dbReference>
<dbReference type="GeneID" id="30968382"/>
<dbReference type="FunCoup" id="A0A1D2VAG3">
    <property type="interactions" value="646"/>
</dbReference>
<feature type="transmembrane region" description="Helical" evidence="11">
    <location>
        <begin position="783"/>
        <end position="801"/>
    </location>
</feature>
<feature type="transmembrane region" description="Helical" evidence="11">
    <location>
        <begin position="900"/>
        <end position="917"/>
    </location>
</feature>
<dbReference type="STRING" id="1344418.A0A1D2VAG3"/>
<reference evidence="13" key="1">
    <citation type="submission" date="2016-05" db="EMBL/GenBank/DDBJ databases">
        <title>Comparative genomics of biotechnologically important yeasts.</title>
        <authorList>
            <consortium name="DOE Joint Genome Institute"/>
            <person name="Riley R."/>
            <person name="Haridas S."/>
            <person name="Wolfe K.H."/>
            <person name="Lopes M.R."/>
            <person name="Hittinger C.T."/>
            <person name="Goker M."/>
            <person name="Salamov A."/>
            <person name="Wisecaver J."/>
            <person name="Long T.M."/>
            <person name="Aerts A.L."/>
            <person name="Barry K."/>
            <person name="Choi C."/>
            <person name="Clum A."/>
            <person name="Coughlan A.Y."/>
            <person name="Deshpande S."/>
            <person name="Douglass A.P."/>
            <person name="Hanson S.J."/>
            <person name="Klenk H.-P."/>
            <person name="Labutti K."/>
            <person name="Lapidus A."/>
            <person name="Lindquist E."/>
            <person name="Lipzen A."/>
            <person name="Meier-Kolthoff J.P."/>
            <person name="Ohm R.A."/>
            <person name="Otillar R.P."/>
            <person name="Pangilinan J."/>
            <person name="Peng Y."/>
            <person name="Rokas A."/>
            <person name="Rosa C.A."/>
            <person name="Scheuner C."/>
            <person name="Sibirny A.A."/>
            <person name="Slot J.C."/>
            <person name="Stielow J.B."/>
            <person name="Sun H."/>
            <person name="Kurtzman C.P."/>
            <person name="Blackwell M."/>
            <person name="Grigoriev I.V."/>
            <person name="Jeffries T.W."/>
        </authorList>
    </citation>
    <scope>NUCLEOTIDE SEQUENCE [LARGE SCALE GENOMIC DNA]</scope>
    <source>
        <strain evidence="13">DSM 1968</strain>
    </source>
</reference>
<evidence type="ECO:0000313" key="12">
    <source>
        <dbReference type="EMBL" id="ODV58662.1"/>
    </source>
</evidence>
<keyword evidence="5" id="KW-0808">Transferase</keyword>
<dbReference type="InterPro" id="IPR002591">
    <property type="entry name" value="Phosphodiest/P_Trfase"/>
</dbReference>
<evidence type="ECO:0000256" key="5">
    <source>
        <dbReference type="ARBA" id="ARBA00022679"/>
    </source>
</evidence>
<keyword evidence="8 11" id="KW-1133">Transmembrane helix</keyword>
<comment type="pathway">
    <text evidence="2">Glycolipid biosynthesis; glycosylphosphatidylinositol-anchor biosynthesis.</text>
</comment>
<feature type="transmembrane region" description="Helical" evidence="11">
    <location>
        <begin position="929"/>
        <end position="954"/>
    </location>
</feature>
<keyword evidence="7" id="KW-0256">Endoplasmic reticulum</keyword>
<evidence type="ECO:0000256" key="6">
    <source>
        <dbReference type="ARBA" id="ARBA00022692"/>
    </source>
</evidence>
<evidence type="ECO:0000256" key="1">
    <source>
        <dbReference type="ARBA" id="ARBA00004477"/>
    </source>
</evidence>
<evidence type="ECO:0000256" key="10">
    <source>
        <dbReference type="ARBA" id="ARBA00023180"/>
    </source>
</evidence>
<feature type="transmembrane region" description="Helical" evidence="11">
    <location>
        <begin position="634"/>
        <end position="655"/>
    </location>
</feature>
<feature type="transmembrane region" description="Helical" evidence="11">
    <location>
        <begin position="821"/>
        <end position="842"/>
    </location>
</feature>
<comment type="subcellular location">
    <subcellularLocation>
        <location evidence="1">Endoplasmic reticulum membrane</location>
        <topology evidence="1">Multi-pass membrane protein</topology>
    </subcellularLocation>
</comment>
<dbReference type="RefSeq" id="XP_020044969.1">
    <property type="nucleotide sequence ID" value="XM_020194746.1"/>
</dbReference>
<protein>
    <submittedName>
        <fullName evidence="12">Alkaline phosphatase-like protein</fullName>
    </submittedName>
</protein>
<dbReference type="PANTHER" id="PTHR23071:SF1">
    <property type="entry name" value="GPI ETHANOLAMINE PHOSPHATE TRANSFERASE 3"/>
    <property type="match status" value="1"/>
</dbReference>
<gene>
    <name evidence="12" type="ORF">ASCRUDRAFT_82583</name>
</gene>
<comment type="similarity">
    <text evidence="3">Belongs to the PIGG/PIGN/PIGO family. PIGO subfamily.</text>
</comment>
<dbReference type="GO" id="GO:0006506">
    <property type="term" value="P:GPI anchor biosynthetic process"/>
    <property type="evidence" value="ECO:0007669"/>
    <property type="project" value="UniProtKB-UniPathway"/>
</dbReference>
<dbReference type="AlphaFoldDB" id="A0A1D2VAG3"/>